<evidence type="ECO:0000256" key="1">
    <source>
        <dbReference type="SAM" id="MobiDB-lite"/>
    </source>
</evidence>
<dbReference type="EMBL" id="JANTQA010000016">
    <property type="protein sequence ID" value="KAJ3447047.1"/>
    <property type="molecule type" value="Genomic_DNA"/>
</dbReference>
<dbReference type="AlphaFoldDB" id="A0AAV8A2S2"/>
<comment type="caution">
    <text evidence="2">The sequence shown here is derived from an EMBL/GenBank/DDBJ whole genome shotgun (WGS) entry which is preliminary data.</text>
</comment>
<feature type="region of interest" description="Disordered" evidence="1">
    <location>
        <begin position="39"/>
        <end position="75"/>
    </location>
</feature>
<evidence type="ECO:0000313" key="2">
    <source>
        <dbReference type="EMBL" id="KAJ3447047.1"/>
    </source>
</evidence>
<reference evidence="2" key="1">
    <citation type="submission" date="2022-08" db="EMBL/GenBank/DDBJ databases">
        <title>Novel sulphate-reducing endosymbionts in the free-living metamonad Anaeramoeba.</title>
        <authorList>
            <person name="Jerlstrom-Hultqvist J."/>
            <person name="Cepicka I."/>
            <person name="Gallot-Lavallee L."/>
            <person name="Salas-Leiva D."/>
            <person name="Curtis B.A."/>
            <person name="Zahonova K."/>
            <person name="Pipaliya S."/>
            <person name="Dacks J."/>
            <person name="Roger A.J."/>
        </authorList>
    </citation>
    <scope>NUCLEOTIDE SEQUENCE</scope>
    <source>
        <strain evidence="2">Busselton2</strain>
    </source>
</reference>
<protein>
    <submittedName>
        <fullName evidence="2">Uncharacterized protein</fullName>
    </submittedName>
</protein>
<organism evidence="2 3">
    <name type="scientific">Anaeramoeba flamelloides</name>
    <dbReference type="NCBI Taxonomy" id="1746091"/>
    <lineage>
        <taxon>Eukaryota</taxon>
        <taxon>Metamonada</taxon>
        <taxon>Anaeramoebidae</taxon>
        <taxon>Anaeramoeba</taxon>
    </lineage>
</organism>
<accession>A0AAV8A2S2</accession>
<feature type="compositionally biased region" description="Basic residues" evidence="1">
    <location>
        <begin position="46"/>
        <end position="68"/>
    </location>
</feature>
<dbReference type="Proteomes" id="UP001146793">
    <property type="component" value="Unassembled WGS sequence"/>
</dbReference>
<proteinExistence type="predicted"/>
<gene>
    <name evidence="2" type="ORF">M0812_07264</name>
</gene>
<name>A0AAV8A2S2_9EUKA</name>
<sequence length="250" mass="29674">MEFGSQNLLFFDYQNSDQQINEMDRELFLSESNNSQGNIYYDKQSILKKKQKNRNGKQKKNKKTKQKKNPKEDPQQMFEQTENFEPFFQLSNEETIQESEILFGQFETSDYDEQEANDNQGVLEKENDRFSTIFDSLPKTNHKRKKQSQRAGLKIERGNNMKNQILKSQNDMSTHETQIFSSRSIPIPIDQKFHKEESGSGSEEEKIRQNEFAFTFIEPHKYIESLQTEMERELSKSFNVPLKRVPSWRI</sequence>
<evidence type="ECO:0000313" key="3">
    <source>
        <dbReference type="Proteomes" id="UP001146793"/>
    </source>
</evidence>